<name>A0ABT9U2L7_PAEHA</name>
<evidence type="ECO:0000313" key="2">
    <source>
        <dbReference type="EMBL" id="MDQ0113870.1"/>
    </source>
</evidence>
<dbReference type="Pfam" id="PF01037">
    <property type="entry name" value="AsnC_trans_reg"/>
    <property type="match status" value="1"/>
</dbReference>
<dbReference type="EMBL" id="JAUSSU010000006">
    <property type="protein sequence ID" value="MDQ0113870.1"/>
    <property type="molecule type" value="Genomic_DNA"/>
</dbReference>
<gene>
    <name evidence="2" type="ORF">J2T15_003313</name>
</gene>
<proteinExistence type="predicted"/>
<sequence length="75" mass="8584">MEAFIIVFLQSSDAHQSFLSYLQNNRLIAEAHRVSGEGCYWTKVRAESHDELNSFLDELLSFGNYKVSLSLTQVK</sequence>
<dbReference type="GO" id="GO:0003677">
    <property type="term" value="F:DNA binding"/>
    <property type="evidence" value="ECO:0007669"/>
    <property type="project" value="UniProtKB-KW"/>
</dbReference>
<comment type="caution">
    <text evidence="2">The sequence shown here is derived from an EMBL/GenBank/DDBJ whole genome shotgun (WGS) entry which is preliminary data.</text>
</comment>
<dbReference type="Proteomes" id="UP001229346">
    <property type="component" value="Unassembled WGS sequence"/>
</dbReference>
<accession>A0ABT9U2L7</accession>
<keyword evidence="2" id="KW-0238">DNA-binding</keyword>
<dbReference type="Gene3D" id="3.30.70.920">
    <property type="match status" value="1"/>
</dbReference>
<dbReference type="InterPro" id="IPR019887">
    <property type="entry name" value="Tscrpt_reg_AsnC/Lrp_C"/>
</dbReference>
<dbReference type="SUPFAM" id="SSF54909">
    <property type="entry name" value="Dimeric alpha+beta barrel"/>
    <property type="match status" value="1"/>
</dbReference>
<reference evidence="2 3" key="1">
    <citation type="submission" date="2023-07" db="EMBL/GenBank/DDBJ databases">
        <title>Sorghum-associated microbial communities from plants grown in Nebraska, USA.</title>
        <authorList>
            <person name="Schachtman D."/>
        </authorList>
    </citation>
    <scope>NUCLEOTIDE SEQUENCE [LARGE SCALE GENOMIC DNA]</scope>
    <source>
        <strain evidence="2 3">CC482</strain>
    </source>
</reference>
<protein>
    <submittedName>
        <fullName evidence="2">DNA-binding Lrp family transcriptional regulator</fullName>
    </submittedName>
</protein>
<evidence type="ECO:0000313" key="3">
    <source>
        <dbReference type="Proteomes" id="UP001229346"/>
    </source>
</evidence>
<organism evidence="2 3">
    <name type="scientific">Paenibacillus harenae</name>
    <dbReference type="NCBI Taxonomy" id="306543"/>
    <lineage>
        <taxon>Bacteria</taxon>
        <taxon>Bacillati</taxon>
        <taxon>Bacillota</taxon>
        <taxon>Bacilli</taxon>
        <taxon>Bacillales</taxon>
        <taxon>Paenibacillaceae</taxon>
        <taxon>Paenibacillus</taxon>
    </lineage>
</organism>
<evidence type="ECO:0000259" key="1">
    <source>
        <dbReference type="Pfam" id="PF01037"/>
    </source>
</evidence>
<dbReference type="RefSeq" id="WP_307205131.1">
    <property type="nucleotide sequence ID" value="NZ_JAUSSU010000006.1"/>
</dbReference>
<keyword evidence="3" id="KW-1185">Reference proteome</keyword>
<feature type="domain" description="Transcription regulator AsnC/Lrp ligand binding" evidence="1">
    <location>
        <begin position="9"/>
        <end position="61"/>
    </location>
</feature>
<dbReference type="InterPro" id="IPR011008">
    <property type="entry name" value="Dimeric_a/b-barrel"/>
</dbReference>